<dbReference type="EMBL" id="SACT01000003">
    <property type="protein sequence ID" value="RVT51614.1"/>
    <property type="molecule type" value="Genomic_DNA"/>
</dbReference>
<evidence type="ECO:0000313" key="3">
    <source>
        <dbReference type="Proteomes" id="UP000288178"/>
    </source>
</evidence>
<gene>
    <name evidence="2" type="ORF">ENE75_12420</name>
</gene>
<dbReference type="AlphaFoldDB" id="A0A3S2VX95"/>
<proteinExistence type="predicted"/>
<protein>
    <submittedName>
        <fullName evidence="2">Uncharacterized protein</fullName>
    </submittedName>
</protein>
<feature type="region of interest" description="Disordered" evidence="1">
    <location>
        <begin position="1"/>
        <end position="37"/>
    </location>
</feature>
<name>A0A3S2VX95_9BURK</name>
<evidence type="ECO:0000313" key="2">
    <source>
        <dbReference type="EMBL" id="RVT51614.1"/>
    </source>
</evidence>
<comment type="caution">
    <text evidence="2">The sequence shown here is derived from an EMBL/GenBank/DDBJ whole genome shotgun (WGS) entry which is preliminary data.</text>
</comment>
<accession>A0A3S2VX95</accession>
<reference evidence="2 3" key="1">
    <citation type="submission" date="2019-01" db="EMBL/GenBank/DDBJ databases">
        <authorList>
            <person name="Chen W.-M."/>
        </authorList>
    </citation>
    <scope>NUCLEOTIDE SEQUENCE [LARGE SCALE GENOMIC DNA]</scope>
    <source>
        <strain evidence="2 3">ICH-3</strain>
    </source>
</reference>
<feature type="compositionally biased region" description="Gly residues" evidence="1">
    <location>
        <begin position="14"/>
        <end position="33"/>
    </location>
</feature>
<dbReference type="Proteomes" id="UP000288178">
    <property type="component" value="Unassembled WGS sequence"/>
</dbReference>
<keyword evidence="3" id="KW-1185">Reference proteome</keyword>
<evidence type="ECO:0000256" key="1">
    <source>
        <dbReference type="SAM" id="MobiDB-lite"/>
    </source>
</evidence>
<feature type="region of interest" description="Disordered" evidence="1">
    <location>
        <begin position="49"/>
        <end position="96"/>
    </location>
</feature>
<organism evidence="2 3">
    <name type="scientific">Rubrivivax albus</name>
    <dbReference type="NCBI Taxonomy" id="2499835"/>
    <lineage>
        <taxon>Bacteria</taxon>
        <taxon>Pseudomonadati</taxon>
        <taxon>Pseudomonadota</taxon>
        <taxon>Betaproteobacteria</taxon>
        <taxon>Burkholderiales</taxon>
        <taxon>Sphaerotilaceae</taxon>
        <taxon>Rubrivivax</taxon>
    </lineage>
</organism>
<sequence length="96" mass="9623">MPHRPAGRGRRGGGRSGEGAGSCSGSPGGGRVAGCGAECHNHTATRVRRLPSRAKGASAAKCSSVAEDSAPKPLISQRKQPPKPAAVQPFTGLIVV</sequence>
<feature type="compositionally biased region" description="Basic residues" evidence="1">
    <location>
        <begin position="1"/>
        <end position="13"/>
    </location>
</feature>